<dbReference type="PROSITE" id="PS00211">
    <property type="entry name" value="ABC_TRANSPORTER_1"/>
    <property type="match status" value="1"/>
</dbReference>
<dbReference type="PROSITE" id="PS50893">
    <property type="entry name" value="ABC_TRANSPORTER_2"/>
    <property type="match status" value="1"/>
</dbReference>
<protein>
    <submittedName>
        <fullName evidence="9">Unannotated protein</fullName>
    </submittedName>
</protein>
<keyword evidence="4" id="KW-0547">Nucleotide-binding</keyword>
<evidence type="ECO:0000256" key="5">
    <source>
        <dbReference type="ARBA" id="ARBA00022840"/>
    </source>
</evidence>
<comment type="subcellular location">
    <subcellularLocation>
        <location evidence="1">Cell membrane</location>
    </subcellularLocation>
</comment>
<evidence type="ECO:0000256" key="7">
    <source>
        <dbReference type="ARBA" id="ARBA00023136"/>
    </source>
</evidence>
<dbReference type="EMBL" id="CAFBSG010000006">
    <property type="protein sequence ID" value="CAB5239919.1"/>
    <property type="molecule type" value="Genomic_DNA"/>
</dbReference>
<dbReference type="PANTHER" id="PTHR42711">
    <property type="entry name" value="ABC TRANSPORTER ATP-BINDING PROTEIN"/>
    <property type="match status" value="1"/>
</dbReference>
<proteinExistence type="predicted"/>
<dbReference type="GO" id="GO:0016887">
    <property type="term" value="F:ATP hydrolysis activity"/>
    <property type="evidence" value="ECO:0007669"/>
    <property type="project" value="InterPro"/>
</dbReference>
<dbReference type="AlphaFoldDB" id="A0A6J7XRG6"/>
<dbReference type="Gene3D" id="3.40.50.300">
    <property type="entry name" value="P-loop containing nucleotide triphosphate hydrolases"/>
    <property type="match status" value="1"/>
</dbReference>
<dbReference type="InterPro" id="IPR027417">
    <property type="entry name" value="P-loop_NTPase"/>
</dbReference>
<keyword evidence="5" id="KW-0067">ATP-binding</keyword>
<keyword evidence="6" id="KW-1278">Translocase</keyword>
<reference evidence="9" key="1">
    <citation type="submission" date="2020-05" db="EMBL/GenBank/DDBJ databases">
        <authorList>
            <person name="Chiriac C."/>
            <person name="Salcher M."/>
            <person name="Ghai R."/>
            <person name="Kavagutti S V."/>
        </authorList>
    </citation>
    <scope>NUCLEOTIDE SEQUENCE</scope>
</reference>
<evidence type="ECO:0000259" key="8">
    <source>
        <dbReference type="PROSITE" id="PS50893"/>
    </source>
</evidence>
<dbReference type="Pfam" id="PF00005">
    <property type="entry name" value="ABC_tran"/>
    <property type="match status" value="1"/>
</dbReference>
<keyword evidence="7" id="KW-0472">Membrane</keyword>
<organism evidence="9">
    <name type="scientific">freshwater metagenome</name>
    <dbReference type="NCBI Taxonomy" id="449393"/>
    <lineage>
        <taxon>unclassified sequences</taxon>
        <taxon>metagenomes</taxon>
        <taxon>ecological metagenomes</taxon>
    </lineage>
</organism>
<sequence length="282" mass="30506">MSVIEVSGLRKSYGSLSAVDGVDLTINQGEIFALLGPNGAGKTTTVEILEGFRKRDAGAVSVLGVDPSTTGARSRQFRDRIGIVLQSTSDAGDLSVLETISHFSGYYSRPRNVHEVMEAVGLTSKSKALVRTLSGGQRRRLDVALGIIGSPELLFLDEPTTGFDPEARRSFWALIEGLRISGTTILLTTHYLDEAEALADRVAVINKGQIIEVSTPKELGGRATAMARVQWKINDERKEELTTNPTETVSRLASQFDGDIPELQITRPSLEDIYLSMIGGAE</sequence>
<dbReference type="SUPFAM" id="SSF52540">
    <property type="entry name" value="P-loop containing nucleoside triphosphate hydrolases"/>
    <property type="match status" value="1"/>
</dbReference>
<evidence type="ECO:0000256" key="1">
    <source>
        <dbReference type="ARBA" id="ARBA00004236"/>
    </source>
</evidence>
<keyword evidence="3" id="KW-1003">Cell membrane</keyword>
<evidence type="ECO:0000256" key="2">
    <source>
        <dbReference type="ARBA" id="ARBA00022448"/>
    </source>
</evidence>
<evidence type="ECO:0000256" key="4">
    <source>
        <dbReference type="ARBA" id="ARBA00022741"/>
    </source>
</evidence>
<name>A0A6J7XRG6_9ZZZZ</name>
<dbReference type="FunFam" id="3.40.50.300:FF:000589">
    <property type="entry name" value="ABC transporter, ATP-binding subunit"/>
    <property type="match status" value="1"/>
</dbReference>
<keyword evidence="2" id="KW-0813">Transport</keyword>
<accession>A0A6J7XRG6</accession>
<dbReference type="GO" id="GO:0005524">
    <property type="term" value="F:ATP binding"/>
    <property type="evidence" value="ECO:0007669"/>
    <property type="project" value="UniProtKB-KW"/>
</dbReference>
<dbReference type="InterPro" id="IPR003439">
    <property type="entry name" value="ABC_transporter-like_ATP-bd"/>
</dbReference>
<dbReference type="PANTHER" id="PTHR42711:SF17">
    <property type="entry name" value="ABC TRANSPORTER ATP-BINDING PROTEIN"/>
    <property type="match status" value="1"/>
</dbReference>
<evidence type="ECO:0000256" key="3">
    <source>
        <dbReference type="ARBA" id="ARBA00022475"/>
    </source>
</evidence>
<gene>
    <name evidence="9" type="ORF">UFOPK3554_00549</name>
</gene>
<dbReference type="SMART" id="SM00382">
    <property type="entry name" value="AAA"/>
    <property type="match status" value="1"/>
</dbReference>
<dbReference type="InterPro" id="IPR050763">
    <property type="entry name" value="ABC_transporter_ATP-binding"/>
</dbReference>
<evidence type="ECO:0000256" key="6">
    <source>
        <dbReference type="ARBA" id="ARBA00022967"/>
    </source>
</evidence>
<dbReference type="InterPro" id="IPR003593">
    <property type="entry name" value="AAA+_ATPase"/>
</dbReference>
<evidence type="ECO:0000313" key="9">
    <source>
        <dbReference type="EMBL" id="CAB5239919.1"/>
    </source>
</evidence>
<dbReference type="InterPro" id="IPR017871">
    <property type="entry name" value="ABC_transporter-like_CS"/>
</dbReference>
<dbReference type="GO" id="GO:0005886">
    <property type="term" value="C:plasma membrane"/>
    <property type="evidence" value="ECO:0007669"/>
    <property type="project" value="UniProtKB-SubCell"/>
</dbReference>
<feature type="domain" description="ABC transporter" evidence="8">
    <location>
        <begin position="4"/>
        <end position="232"/>
    </location>
</feature>